<dbReference type="InterPro" id="IPR004536">
    <property type="entry name" value="SPS/SelD"/>
</dbReference>
<dbReference type="GO" id="GO:0016260">
    <property type="term" value="P:selenocysteine biosynthetic process"/>
    <property type="evidence" value="ECO:0007669"/>
    <property type="project" value="TreeGrafter"/>
</dbReference>
<evidence type="ECO:0000256" key="4">
    <source>
        <dbReference type="ARBA" id="ARBA00022840"/>
    </source>
</evidence>
<dbReference type="Proteomes" id="UP000070544">
    <property type="component" value="Unassembled WGS sequence"/>
</dbReference>
<dbReference type="FunFam" id="3.90.650.10:FF:000010">
    <property type="entry name" value="Selenide, water dikinase"/>
    <property type="match status" value="1"/>
</dbReference>
<sequence>MDSSITDTKIKGVKLVQTTDFFYPNVDDPYWQGRISAANVLSDLYAMGVPDVDNVLMLLGICRDPRMLRSDRDAAARLMMEGFRDTCAQAGTCVKGGQTVMSPWFILGGVATTVQSSVAIIYPTASRPGDVLVLTKPLGTQVASNVHVWLKGREQKPERWDRVANIITEEEAVAAYETQILTMSRLNRTAAKLARKYGAHGCTDVTGFGLLGHAQNLASNQKRPVEFVIHTIPVIKKMADVNARVNYRLLEGKSAETSGGLLIALPRDRAHLLVDELQRLDGWPAWIVGDVQPTFDTTARTARIISDPTVVEVDYRSYDHWNEDGNAEVVGWEEGWERFADERDN</sequence>
<organism evidence="8 9">
    <name type="scientific">Gonapodya prolifera (strain JEL478)</name>
    <name type="common">Monoblepharis prolifera</name>
    <dbReference type="NCBI Taxonomy" id="1344416"/>
    <lineage>
        <taxon>Eukaryota</taxon>
        <taxon>Fungi</taxon>
        <taxon>Fungi incertae sedis</taxon>
        <taxon>Chytridiomycota</taxon>
        <taxon>Chytridiomycota incertae sedis</taxon>
        <taxon>Monoblepharidomycetes</taxon>
        <taxon>Monoblepharidales</taxon>
        <taxon>Gonapodyaceae</taxon>
        <taxon>Gonapodya</taxon>
    </lineage>
</organism>
<dbReference type="OrthoDB" id="409395at2759"/>
<keyword evidence="3 8" id="KW-0418">Kinase</keyword>
<evidence type="ECO:0000259" key="6">
    <source>
        <dbReference type="Pfam" id="PF00586"/>
    </source>
</evidence>
<dbReference type="NCBIfam" id="TIGR00476">
    <property type="entry name" value="selD"/>
    <property type="match status" value="1"/>
</dbReference>
<feature type="domain" description="PurM-like C-terminal" evidence="7">
    <location>
        <begin position="127"/>
        <end position="295"/>
    </location>
</feature>
<keyword evidence="5" id="KW-0711">Selenium</keyword>
<reference evidence="8 9" key="1">
    <citation type="journal article" date="2015" name="Genome Biol. Evol.">
        <title>Phylogenomic analyses indicate that early fungi evolved digesting cell walls of algal ancestors of land plants.</title>
        <authorList>
            <person name="Chang Y."/>
            <person name="Wang S."/>
            <person name="Sekimoto S."/>
            <person name="Aerts A.L."/>
            <person name="Choi C."/>
            <person name="Clum A."/>
            <person name="LaButti K.M."/>
            <person name="Lindquist E.A."/>
            <person name="Yee Ngan C."/>
            <person name="Ohm R.A."/>
            <person name="Salamov A.A."/>
            <person name="Grigoriev I.V."/>
            <person name="Spatafora J.W."/>
            <person name="Berbee M.L."/>
        </authorList>
    </citation>
    <scope>NUCLEOTIDE SEQUENCE [LARGE SCALE GENOMIC DNA]</scope>
    <source>
        <strain evidence="8 9">JEL478</strain>
    </source>
</reference>
<dbReference type="EMBL" id="KQ965731">
    <property type="protein sequence ID" value="KXS22305.1"/>
    <property type="molecule type" value="Genomic_DNA"/>
</dbReference>
<evidence type="ECO:0000256" key="5">
    <source>
        <dbReference type="ARBA" id="ARBA00023266"/>
    </source>
</evidence>
<dbReference type="Pfam" id="PF00586">
    <property type="entry name" value="AIRS"/>
    <property type="match status" value="1"/>
</dbReference>
<protein>
    <submittedName>
        <fullName evidence="8">Selenide water dikinase</fullName>
    </submittedName>
</protein>
<dbReference type="InterPro" id="IPR010918">
    <property type="entry name" value="PurM-like_C_dom"/>
</dbReference>
<feature type="domain" description="PurM-like N-terminal" evidence="6">
    <location>
        <begin position="11"/>
        <end position="102"/>
    </location>
</feature>
<gene>
    <name evidence="8" type="ORF">M427DRAFT_130013</name>
</gene>
<dbReference type="InterPro" id="IPR016188">
    <property type="entry name" value="PurM-like_N"/>
</dbReference>
<dbReference type="PIRSF" id="PIRSF036407">
    <property type="entry name" value="Selenphspht_syn"/>
    <property type="match status" value="1"/>
</dbReference>
<dbReference type="PANTHER" id="PTHR10256:SF0">
    <property type="entry name" value="INACTIVE SELENIDE, WATER DIKINASE-LIKE PROTEIN-RELATED"/>
    <property type="match status" value="1"/>
</dbReference>
<dbReference type="STRING" id="1344416.A0A139B0S8"/>
<dbReference type="Pfam" id="PF02769">
    <property type="entry name" value="AIRS_C"/>
    <property type="match status" value="1"/>
</dbReference>
<evidence type="ECO:0000259" key="7">
    <source>
        <dbReference type="Pfam" id="PF02769"/>
    </source>
</evidence>
<dbReference type="InterPro" id="IPR036921">
    <property type="entry name" value="PurM-like_N_sf"/>
</dbReference>
<dbReference type="InterPro" id="IPR036676">
    <property type="entry name" value="PurM-like_C_sf"/>
</dbReference>
<dbReference type="Gene3D" id="3.30.1330.10">
    <property type="entry name" value="PurM-like, N-terminal domain"/>
    <property type="match status" value="1"/>
</dbReference>
<keyword evidence="9" id="KW-1185">Reference proteome</keyword>
<dbReference type="GO" id="GO:0005737">
    <property type="term" value="C:cytoplasm"/>
    <property type="evidence" value="ECO:0007669"/>
    <property type="project" value="TreeGrafter"/>
</dbReference>
<keyword evidence="2" id="KW-0547">Nucleotide-binding</keyword>
<dbReference type="GO" id="GO:0004756">
    <property type="term" value="F:selenide, water dikinase activity"/>
    <property type="evidence" value="ECO:0007669"/>
    <property type="project" value="TreeGrafter"/>
</dbReference>
<dbReference type="AlphaFoldDB" id="A0A139B0S8"/>
<keyword evidence="1" id="KW-0808">Transferase</keyword>
<dbReference type="Gene3D" id="3.90.650.10">
    <property type="entry name" value="PurM-like C-terminal domain"/>
    <property type="match status" value="1"/>
</dbReference>
<proteinExistence type="predicted"/>
<dbReference type="GO" id="GO:0005524">
    <property type="term" value="F:ATP binding"/>
    <property type="evidence" value="ECO:0007669"/>
    <property type="project" value="UniProtKB-KW"/>
</dbReference>
<keyword evidence="4" id="KW-0067">ATP-binding</keyword>
<evidence type="ECO:0000256" key="1">
    <source>
        <dbReference type="ARBA" id="ARBA00022679"/>
    </source>
</evidence>
<evidence type="ECO:0000256" key="3">
    <source>
        <dbReference type="ARBA" id="ARBA00022777"/>
    </source>
</evidence>
<name>A0A139B0S8_GONPJ</name>
<accession>A0A139B0S8</accession>
<dbReference type="SUPFAM" id="SSF55326">
    <property type="entry name" value="PurM N-terminal domain-like"/>
    <property type="match status" value="1"/>
</dbReference>
<evidence type="ECO:0000256" key="2">
    <source>
        <dbReference type="ARBA" id="ARBA00022741"/>
    </source>
</evidence>
<dbReference type="PANTHER" id="PTHR10256">
    <property type="entry name" value="SELENIDE, WATER DIKINASE"/>
    <property type="match status" value="1"/>
</dbReference>
<dbReference type="SUPFAM" id="SSF56042">
    <property type="entry name" value="PurM C-terminal domain-like"/>
    <property type="match status" value="1"/>
</dbReference>
<evidence type="ECO:0000313" key="9">
    <source>
        <dbReference type="Proteomes" id="UP000070544"/>
    </source>
</evidence>
<dbReference type="CDD" id="cd02195">
    <property type="entry name" value="SelD"/>
    <property type="match status" value="1"/>
</dbReference>
<evidence type="ECO:0000313" key="8">
    <source>
        <dbReference type="EMBL" id="KXS22305.1"/>
    </source>
</evidence>